<proteinExistence type="predicted"/>
<dbReference type="Proteomes" id="UP000178943">
    <property type="component" value="Unassembled WGS sequence"/>
</dbReference>
<reference evidence="1 2" key="1">
    <citation type="journal article" date="2016" name="Nat. Commun.">
        <title>Thousands of microbial genomes shed light on interconnected biogeochemical processes in an aquifer system.</title>
        <authorList>
            <person name="Anantharaman K."/>
            <person name="Brown C.T."/>
            <person name="Hug L.A."/>
            <person name="Sharon I."/>
            <person name="Castelle C.J."/>
            <person name="Probst A.J."/>
            <person name="Thomas B.C."/>
            <person name="Singh A."/>
            <person name="Wilkins M.J."/>
            <person name="Karaoz U."/>
            <person name="Brodie E.L."/>
            <person name="Williams K.H."/>
            <person name="Hubbard S.S."/>
            <person name="Banfield J.F."/>
        </authorList>
    </citation>
    <scope>NUCLEOTIDE SEQUENCE [LARGE SCALE GENOMIC DNA]</scope>
</reference>
<sequence length="60" mass="6799">MKEFIDGMINFGISIFDFRAGLIGSIGERIEERSANGAEYFGMEESKDNAHYFSEISKEI</sequence>
<comment type="caution">
    <text evidence="1">The sequence shown here is derived from an EMBL/GenBank/DDBJ whole genome shotgun (WGS) entry which is preliminary data.</text>
</comment>
<dbReference type="EMBL" id="MFGW01000027">
    <property type="protein sequence ID" value="OGF68053.1"/>
    <property type="molecule type" value="Genomic_DNA"/>
</dbReference>
<evidence type="ECO:0000313" key="1">
    <source>
        <dbReference type="EMBL" id="OGF68053.1"/>
    </source>
</evidence>
<name>A0A1F5VXK0_9BACT</name>
<organism evidence="1 2">
    <name type="scientific">Candidatus Fischerbacteria bacterium RBG_13_37_8</name>
    <dbReference type="NCBI Taxonomy" id="1817863"/>
    <lineage>
        <taxon>Bacteria</taxon>
        <taxon>Candidatus Fischeribacteriota</taxon>
    </lineage>
</organism>
<accession>A0A1F5VXK0</accession>
<evidence type="ECO:0000313" key="2">
    <source>
        <dbReference type="Proteomes" id="UP000178943"/>
    </source>
</evidence>
<protein>
    <submittedName>
        <fullName evidence="1">Uncharacterized protein</fullName>
    </submittedName>
</protein>
<dbReference type="AlphaFoldDB" id="A0A1F5VXK0"/>
<gene>
    <name evidence="1" type="ORF">A2Y62_09410</name>
</gene>